<comment type="caution">
    <text evidence="2">The sequence shown here is derived from an EMBL/GenBank/DDBJ whole genome shotgun (WGS) entry which is preliminary data.</text>
</comment>
<organism evidence="2 3">
    <name type="scientific">Fusobacterium animalis F0419</name>
    <dbReference type="NCBI Taxonomy" id="999414"/>
    <lineage>
        <taxon>Bacteria</taxon>
        <taxon>Fusobacteriati</taxon>
        <taxon>Fusobacteriota</taxon>
        <taxon>Fusobacteriia</taxon>
        <taxon>Fusobacteriales</taxon>
        <taxon>Fusobacteriaceae</taxon>
        <taxon>Fusobacterium</taxon>
    </lineage>
</organism>
<dbReference type="Gene3D" id="2.40.160.50">
    <property type="entry name" value="membrane protein fhac: a member of the omp85/tpsb transporter family"/>
    <property type="match status" value="1"/>
</dbReference>
<gene>
    <name evidence="2" type="ORF">HMPREF9942_01761</name>
</gene>
<dbReference type="InterPro" id="IPR005565">
    <property type="entry name" value="Hemolysn_activator_HlyB_C"/>
</dbReference>
<dbReference type="InterPro" id="IPR051544">
    <property type="entry name" value="TPS_OM_transporter"/>
</dbReference>
<evidence type="ECO:0000313" key="3">
    <source>
        <dbReference type="Proteomes" id="UP000004565"/>
    </source>
</evidence>
<dbReference type="GO" id="GO:0008320">
    <property type="term" value="F:protein transmembrane transporter activity"/>
    <property type="evidence" value="ECO:0007669"/>
    <property type="project" value="TreeGrafter"/>
</dbReference>
<dbReference type="Proteomes" id="UP000004565">
    <property type="component" value="Unassembled WGS sequence"/>
</dbReference>
<dbReference type="RefSeq" id="WP_005910520.1">
    <property type="nucleotide sequence ID" value="NZ_JH594451.1"/>
</dbReference>
<evidence type="ECO:0000313" key="2">
    <source>
        <dbReference type="EMBL" id="EHO76502.1"/>
    </source>
</evidence>
<dbReference type="AlphaFoldDB" id="H1HH10"/>
<accession>H1HH10</accession>
<dbReference type="PANTHER" id="PTHR34597:SF3">
    <property type="entry name" value="OUTER MEMBRANE TRANSPORTER CDIB"/>
    <property type="match status" value="1"/>
</dbReference>
<proteinExistence type="predicted"/>
<feature type="non-terminal residue" evidence="2">
    <location>
        <position position="1"/>
    </location>
</feature>
<dbReference type="GO" id="GO:0098046">
    <property type="term" value="C:type V protein secretion system complex"/>
    <property type="evidence" value="ECO:0007669"/>
    <property type="project" value="TreeGrafter"/>
</dbReference>
<dbReference type="Pfam" id="PF03865">
    <property type="entry name" value="ShlB"/>
    <property type="match status" value="1"/>
</dbReference>
<dbReference type="HOGENOM" id="CLU_1975173_0_0_0"/>
<dbReference type="PANTHER" id="PTHR34597">
    <property type="entry name" value="SLR1661 PROTEIN"/>
    <property type="match status" value="1"/>
</dbReference>
<protein>
    <recommendedName>
        <fullName evidence="1">Haemolysin activator HlyB C-terminal domain-containing protein</fullName>
    </recommendedName>
</protein>
<evidence type="ECO:0000259" key="1">
    <source>
        <dbReference type="Pfam" id="PF03865"/>
    </source>
</evidence>
<sequence>FYYKANIGGQYSKDILYSQEKIGIGDDTTVRGFKDESTQGDKGFYIRNEIGYRGNQFLEPYIAYDYGRVFNNKVNEDKVETLQGVAIGIKAYFKGFEGNFTLAKPIDKPRYFKNNKAVAYTSITYRF</sequence>
<dbReference type="PATRIC" id="fig|999414.3.peg.1758"/>
<reference evidence="2 3" key="1">
    <citation type="submission" date="2011-12" db="EMBL/GenBank/DDBJ databases">
        <title>The Genome Sequence of Fusobacterium nucleatum subsp. animalis OT 420.</title>
        <authorList>
            <consortium name="The Broad Institute Genome Sequencing Platform"/>
            <person name="Earl A."/>
            <person name="Ward D."/>
            <person name="Feldgarden M."/>
            <person name="Gevers D."/>
            <person name="Izard J."/>
            <person name="Blanton J.M."/>
            <person name="Mathney J."/>
            <person name="Tanner A.C."/>
            <person name="Dewhirst F.E."/>
            <person name="Young S.K."/>
            <person name="Zeng Q."/>
            <person name="Gargeya S."/>
            <person name="Fitzgerald M."/>
            <person name="Haas B."/>
            <person name="Abouelleil A."/>
            <person name="Alvarado L."/>
            <person name="Arachchi H.M."/>
            <person name="Berlin A."/>
            <person name="Chapman S.B."/>
            <person name="Gearin G."/>
            <person name="Goldberg J."/>
            <person name="Griggs A."/>
            <person name="Gujja S."/>
            <person name="Hansen M."/>
            <person name="Heiman D."/>
            <person name="Howarth C."/>
            <person name="Larimer J."/>
            <person name="Lui A."/>
            <person name="MacDonald P.J.P."/>
            <person name="McCowen C."/>
            <person name="Montmayeur A."/>
            <person name="Murphy C."/>
            <person name="Neiman D."/>
            <person name="Pearson M."/>
            <person name="Priest M."/>
            <person name="Roberts A."/>
            <person name="Saif S."/>
            <person name="Shea T."/>
            <person name="Sisk P."/>
            <person name="Stolte C."/>
            <person name="Sykes S."/>
            <person name="Wortman J."/>
            <person name="Nusbaum C."/>
            <person name="Birren B."/>
        </authorList>
    </citation>
    <scope>NUCLEOTIDE SEQUENCE [LARGE SCALE GENOMIC DNA]</scope>
    <source>
        <strain evidence="3">F0419</strain>
    </source>
</reference>
<feature type="domain" description="Haemolysin activator HlyB C-terminal" evidence="1">
    <location>
        <begin position="1"/>
        <end position="90"/>
    </location>
</feature>
<name>H1HH10_9FUSO</name>
<dbReference type="EMBL" id="AGEH01000024">
    <property type="protein sequence ID" value="EHO76502.1"/>
    <property type="molecule type" value="Genomic_DNA"/>
</dbReference>
<dbReference type="GO" id="GO:0046819">
    <property type="term" value="P:protein secretion by the type V secretion system"/>
    <property type="evidence" value="ECO:0007669"/>
    <property type="project" value="TreeGrafter"/>
</dbReference>